<dbReference type="InterPro" id="IPR050204">
    <property type="entry name" value="AraC_XylS_family_regulators"/>
</dbReference>
<evidence type="ECO:0000313" key="6">
    <source>
        <dbReference type="Proteomes" id="UP000187194"/>
    </source>
</evidence>
<feature type="domain" description="HTH araC/xylS-type" evidence="4">
    <location>
        <begin position="219"/>
        <end position="320"/>
    </location>
</feature>
<evidence type="ECO:0000259" key="4">
    <source>
        <dbReference type="PROSITE" id="PS01124"/>
    </source>
</evidence>
<name>A0A1R1JAG7_9BURK</name>
<dbReference type="GO" id="GO:0043565">
    <property type="term" value="F:sequence-specific DNA binding"/>
    <property type="evidence" value="ECO:0007669"/>
    <property type="project" value="InterPro"/>
</dbReference>
<evidence type="ECO:0000256" key="1">
    <source>
        <dbReference type="ARBA" id="ARBA00023015"/>
    </source>
</evidence>
<evidence type="ECO:0000313" key="5">
    <source>
        <dbReference type="EMBL" id="OMG72322.1"/>
    </source>
</evidence>
<gene>
    <name evidence="5" type="ORF">BW685_16550</name>
</gene>
<dbReference type="PANTHER" id="PTHR46796:SF6">
    <property type="entry name" value="ARAC SUBFAMILY"/>
    <property type="match status" value="1"/>
</dbReference>
<evidence type="ECO:0000256" key="3">
    <source>
        <dbReference type="ARBA" id="ARBA00023163"/>
    </source>
</evidence>
<dbReference type="Pfam" id="PF14525">
    <property type="entry name" value="AraC_binding_2"/>
    <property type="match status" value="1"/>
</dbReference>
<keyword evidence="1" id="KW-0805">Transcription regulation</keyword>
<organism evidence="5 6">
    <name type="scientific">Burkholderia ubonensis</name>
    <dbReference type="NCBI Taxonomy" id="101571"/>
    <lineage>
        <taxon>Bacteria</taxon>
        <taxon>Pseudomonadati</taxon>
        <taxon>Pseudomonadota</taxon>
        <taxon>Betaproteobacteria</taxon>
        <taxon>Burkholderiales</taxon>
        <taxon>Burkholderiaceae</taxon>
        <taxon>Burkholderia</taxon>
        <taxon>Burkholderia cepacia complex</taxon>
    </lineage>
</organism>
<reference evidence="5 6" key="1">
    <citation type="submission" date="2017-01" db="EMBL/GenBank/DDBJ databases">
        <title>Phylogeographic, genomic and meropenem susceptibility analysis of Burkholderia ubonensis.</title>
        <authorList>
            <person name="Price E.P."/>
            <person name="Sarovich D.S."/>
            <person name="Webb J.R."/>
            <person name="Hall C.M."/>
            <person name="Sahl J.W."/>
            <person name="Kaestli M."/>
            <person name="Mayo M."/>
            <person name="Harrington G."/>
            <person name="Baker A.L."/>
            <person name="Sidak-Loftis L.C."/>
            <person name="Lummis M."/>
            <person name="Schupp J.M."/>
            <person name="Gillece J.D."/>
            <person name="Tuanyok A."/>
            <person name="Warner J."/>
            <person name="Busch J.D."/>
            <person name="Keim P."/>
            <person name="Currie B.J."/>
            <person name="Wagner D.M."/>
        </authorList>
    </citation>
    <scope>NUCLEOTIDE SEQUENCE [LARGE SCALE GENOMIC DNA]</scope>
    <source>
        <strain evidence="5 6">A21</strain>
    </source>
</reference>
<comment type="caution">
    <text evidence="5">The sequence shown here is derived from an EMBL/GenBank/DDBJ whole genome shotgun (WGS) entry which is preliminary data.</text>
</comment>
<dbReference type="GO" id="GO:0003700">
    <property type="term" value="F:DNA-binding transcription factor activity"/>
    <property type="evidence" value="ECO:0007669"/>
    <property type="project" value="InterPro"/>
</dbReference>
<dbReference type="InterPro" id="IPR009057">
    <property type="entry name" value="Homeodomain-like_sf"/>
</dbReference>
<accession>A0A1R1JAG7</accession>
<dbReference type="EMBL" id="MTJZ01000018">
    <property type="protein sequence ID" value="OMG72322.1"/>
    <property type="molecule type" value="Genomic_DNA"/>
</dbReference>
<proteinExistence type="predicted"/>
<dbReference type="Proteomes" id="UP000187194">
    <property type="component" value="Unassembled WGS sequence"/>
</dbReference>
<keyword evidence="3" id="KW-0804">Transcription</keyword>
<dbReference type="SMART" id="SM00342">
    <property type="entry name" value="HTH_ARAC"/>
    <property type="match status" value="1"/>
</dbReference>
<dbReference type="PROSITE" id="PS01124">
    <property type="entry name" value="HTH_ARAC_FAMILY_2"/>
    <property type="match status" value="1"/>
</dbReference>
<dbReference type="PANTHER" id="PTHR46796">
    <property type="entry name" value="HTH-TYPE TRANSCRIPTIONAL ACTIVATOR RHAS-RELATED"/>
    <property type="match status" value="1"/>
</dbReference>
<dbReference type="SUPFAM" id="SSF46689">
    <property type="entry name" value="Homeodomain-like"/>
    <property type="match status" value="1"/>
</dbReference>
<evidence type="ECO:0000256" key="2">
    <source>
        <dbReference type="ARBA" id="ARBA00023125"/>
    </source>
</evidence>
<dbReference type="AlphaFoldDB" id="A0A1R1JAG7"/>
<dbReference type="RefSeq" id="WP_076478138.1">
    <property type="nucleotide sequence ID" value="NZ_MTJZ01000018.1"/>
</dbReference>
<keyword evidence="2" id="KW-0238">DNA-binding</keyword>
<dbReference type="Pfam" id="PF12833">
    <property type="entry name" value="HTH_18"/>
    <property type="match status" value="1"/>
</dbReference>
<dbReference type="InterPro" id="IPR035418">
    <property type="entry name" value="AraC-bd_2"/>
</dbReference>
<sequence length="323" mass="35478">MTNPTVLSCTRGSTADVPVRERMAYWEAFNAATLIGLRCSSLSPAGLEVEKTDIALPDLGVADIRGGDHMIERSPALVRQLPKESVFACRIVRGSAYFIQRDRCLLAEAGDFVVYDTRIPYLFGFLTPMRQLLIDIPIATFDGRLDADLGRLPLRIAARPGAGAMLGATLQATVERFMQAPAERDAPQFREHTRTLVAALVGAEVRGAHASRTSLSYLLTARQYIATHLGDPALTPQAVADAVGLSLRHLSRLFAADGESITQTIWTERLSRAYRELVDPRLRKTSVGEIAFRWGFSSHAHFSRAIRERYGASPMALREAARG</sequence>
<dbReference type="InterPro" id="IPR018060">
    <property type="entry name" value="HTH_AraC"/>
</dbReference>
<dbReference type="Gene3D" id="1.10.10.60">
    <property type="entry name" value="Homeodomain-like"/>
    <property type="match status" value="1"/>
</dbReference>
<protein>
    <submittedName>
        <fullName evidence="5">AraC family transcriptional regulator</fullName>
    </submittedName>
</protein>